<dbReference type="SUPFAM" id="SSF54427">
    <property type="entry name" value="NTF2-like"/>
    <property type="match status" value="1"/>
</dbReference>
<dbReference type="RefSeq" id="WP_386406505.1">
    <property type="nucleotide sequence ID" value="NZ_JBHTJH010000004.1"/>
</dbReference>
<evidence type="ECO:0000313" key="3">
    <source>
        <dbReference type="Proteomes" id="UP001596978"/>
    </source>
</evidence>
<dbReference type="Pfam" id="PF12680">
    <property type="entry name" value="SnoaL_2"/>
    <property type="match status" value="1"/>
</dbReference>
<dbReference type="Gene3D" id="3.10.450.50">
    <property type="match status" value="1"/>
</dbReference>
<gene>
    <name evidence="2" type="ORF">ACFQ1M_07980</name>
</gene>
<organism evidence="2 3">
    <name type="scientific">Sungkyunkwania multivorans</name>
    <dbReference type="NCBI Taxonomy" id="1173618"/>
    <lineage>
        <taxon>Bacteria</taxon>
        <taxon>Pseudomonadati</taxon>
        <taxon>Bacteroidota</taxon>
        <taxon>Flavobacteriia</taxon>
        <taxon>Flavobacteriales</taxon>
        <taxon>Flavobacteriaceae</taxon>
        <taxon>Sungkyunkwania</taxon>
    </lineage>
</organism>
<evidence type="ECO:0000313" key="2">
    <source>
        <dbReference type="EMBL" id="MFD0862144.1"/>
    </source>
</evidence>
<dbReference type="Proteomes" id="UP001596978">
    <property type="component" value="Unassembled WGS sequence"/>
</dbReference>
<reference evidence="3" key="1">
    <citation type="journal article" date="2019" name="Int. J. Syst. Evol. Microbiol.">
        <title>The Global Catalogue of Microorganisms (GCM) 10K type strain sequencing project: providing services to taxonomists for standard genome sequencing and annotation.</title>
        <authorList>
            <consortium name="The Broad Institute Genomics Platform"/>
            <consortium name="The Broad Institute Genome Sequencing Center for Infectious Disease"/>
            <person name="Wu L."/>
            <person name="Ma J."/>
        </authorList>
    </citation>
    <scope>NUCLEOTIDE SEQUENCE [LARGE SCALE GENOMIC DNA]</scope>
    <source>
        <strain evidence="3">CCUG 62952</strain>
    </source>
</reference>
<dbReference type="EMBL" id="JBHTJH010000004">
    <property type="protein sequence ID" value="MFD0862144.1"/>
    <property type="molecule type" value="Genomic_DNA"/>
</dbReference>
<name>A0ABW3CZ73_9FLAO</name>
<feature type="domain" description="SnoaL-like" evidence="1">
    <location>
        <begin position="9"/>
        <end position="114"/>
    </location>
</feature>
<evidence type="ECO:0000259" key="1">
    <source>
        <dbReference type="Pfam" id="PF12680"/>
    </source>
</evidence>
<comment type="caution">
    <text evidence="2">The sequence shown here is derived from an EMBL/GenBank/DDBJ whole genome shotgun (WGS) entry which is preliminary data.</text>
</comment>
<keyword evidence="3" id="KW-1185">Reference proteome</keyword>
<dbReference type="InterPro" id="IPR032710">
    <property type="entry name" value="NTF2-like_dom_sf"/>
</dbReference>
<accession>A0ABW3CZ73</accession>
<proteinExistence type="predicted"/>
<dbReference type="InterPro" id="IPR037401">
    <property type="entry name" value="SnoaL-like"/>
</dbReference>
<protein>
    <submittedName>
        <fullName evidence="2">Nuclear transport factor 2 family protein</fullName>
    </submittedName>
</protein>
<sequence>MSKSIKKLVRDFYNSDAYKNEEVMKSFLHPEVELHWSSSDGFIKLDFDGFVNLVSNLKNTYRSLRADISHVIREDDKVCVRYTYHVRTIENPDEEMPLAHFMTIWEVKDGKLYRGYELSQLADADPVNLASYRKK</sequence>